<dbReference type="Proteomes" id="UP001359485">
    <property type="component" value="Unassembled WGS sequence"/>
</dbReference>
<comment type="caution">
    <text evidence="1">The sequence shown here is derived from an EMBL/GenBank/DDBJ whole genome shotgun (WGS) entry which is preliminary data.</text>
</comment>
<evidence type="ECO:0000313" key="1">
    <source>
        <dbReference type="EMBL" id="KAK6632140.1"/>
    </source>
</evidence>
<dbReference type="EMBL" id="JAWJWF010000005">
    <property type="protein sequence ID" value="KAK6632140.1"/>
    <property type="molecule type" value="Genomic_DNA"/>
</dbReference>
<organism evidence="1 2">
    <name type="scientific">Polyplax serrata</name>
    <name type="common">Common mouse louse</name>
    <dbReference type="NCBI Taxonomy" id="468196"/>
    <lineage>
        <taxon>Eukaryota</taxon>
        <taxon>Metazoa</taxon>
        <taxon>Ecdysozoa</taxon>
        <taxon>Arthropoda</taxon>
        <taxon>Hexapoda</taxon>
        <taxon>Insecta</taxon>
        <taxon>Pterygota</taxon>
        <taxon>Neoptera</taxon>
        <taxon>Paraneoptera</taxon>
        <taxon>Psocodea</taxon>
        <taxon>Troctomorpha</taxon>
        <taxon>Phthiraptera</taxon>
        <taxon>Anoplura</taxon>
        <taxon>Polyplacidae</taxon>
        <taxon>Polyplax</taxon>
    </lineage>
</organism>
<reference evidence="1 2" key="1">
    <citation type="submission" date="2023-09" db="EMBL/GenBank/DDBJ databases">
        <title>Genomes of two closely related lineages of the louse Polyplax serrata with different host specificities.</title>
        <authorList>
            <person name="Martinu J."/>
            <person name="Tarabai H."/>
            <person name="Stefka J."/>
            <person name="Hypsa V."/>
        </authorList>
    </citation>
    <scope>NUCLEOTIDE SEQUENCE [LARGE SCALE GENOMIC DNA]</scope>
    <source>
        <strain evidence="1">98ZLc_SE</strain>
    </source>
</reference>
<name>A0ABR1AZY7_POLSC</name>
<accession>A0ABR1AZY7</accession>
<keyword evidence="2" id="KW-1185">Reference proteome</keyword>
<protein>
    <submittedName>
        <fullName evidence="1">Uncharacterized protein</fullName>
    </submittedName>
</protein>
<gene>
    <name evidence="1" type="ORF">RUM44_007170</name>
</gene>
<sequence>MTVDMCDQKVWDVRASDLANKTFNPIRVVVEGLHLEPNPNKQMISLSIGKIVFLPSLRLSFRPDSSGIMKVPSGKSKYDRPKLKAQELT</sequence>
<proteinExistence type="predicted"/>
<evidence type="ECO:0000313" key="2">
    <source>
        <dbReference type="Proteomes" id="UP001359485"/>
    </source>
</evidence>